<proteinExistence type="predicted"/>
<gene>
    <name evidence="2" type="ORF">GCM10023351_06020</name>
</gene>
<reference evidence="3" key="1">
    <citation type="journal article" date="2019" name="Int. J. Syst. Evol. Microbiol.">
        <title>The Global Catalogue of Microorganisms (GCM) 10K type strain sequencing project: providing services to taxonomists for standard genome sequencing and annotation.</title>
        <authorList>
            <consortium name="The Broad Institute Genomics Platform"/>
            <consortium name="The Broad Institute Genome Sequencing Center for Infectious Disease"/>
            <person name="Wu L."/>
            <person name="Ma J."/>
        </authorList>
    </citation>
    <scope>NUCLEOTIDE SEQUENCE [LARGE SCALE GENOMIC DNA]</scope>
    <source>
        <strain evidence="3">JCM 18537</strain>
    </source>
</reference>
<evidence type="ECO:0000313" key="2">
    <source>
        <dbReference type="EMBL" id="GAA4765786.1"/>
    </source>
</evidence>
<keyword evidence="3" id="KW-1185">Reference proteome</keyword>
<evidence type="ECO:0008006" key="4">
    <source>
        <dbReference type="Google" id="ProtNLM"/>
    </source>
</evidence>
<evidence type="ECO:0000256" key="1">
    <source>
        <dbReference type="SAM" id="Phobius"/>
    </source>
</evidence>
<protein>
    <recommendedName>
        <fullName evidence="4">Integral membrane protein</fullName>
    </recommendedName>
</protein>
<feature type="transmembrane region" description="Helical" evidence="1">
    <location>
        <begin position="147"/>
        <end position="167"/>
    </location>
</feature>
<feature type="transmembrane region" description="Helical" evidence="1">
    <location>
        <begin position="47"/>
        <end position="72"/>
    </location>
</feature>
<keyword evidence="1" id="KW-1133">Transmembrane helix</keyword>
<name>A0ABP8ZUY3_9MICO</name>
<sequence length="169" mass="18170">MAHVEPDARMREARAAHLKERIYITFAALAVVLALRAHGHVEPWDALATLAVTVTGALFAVFTAEVLAHLVVHARMLDRHELRQLCASTFGAFGVIVVPVIVLVLSGIGVVEVDTALVVSIVVLLLSLVLIGFLAVRRIRMAWWQRLVVLAAEAGLGLVVIGLQVLAHG</sequence>
<comment type="caution">
    <text evidence="2">The sequence shown here is derived from an EMBL/GenBank/DDBJ whole genome shotgun (WGS) entry which is preliminary data.</text>
</comment>
<feature type="transmembrane region" description="Helical" evidence="1">
    <location>
        <begin position="84"/>
        <end position="110"/>
    </location>
</feature>
<accession>A0ABP8ZUY3</accession>
<organism evidence="2 3">
    <name type="scientific">Microbacterium gilvum</name>
    <dbReference type="NCBI Taxonomy" id="1336204"/>
    <lineage>
        <taxon>Bacteria</taxon>
        <taxon>Bacillati</taxon>
        <taxon>Actinomycetota</taxon>
        <taxon>Actinomycetes</taxon>
        <taxon>Micrococcales</taxon>
        <taxon>Microbacteriaceae</taxon>
        <taxon>Microbacterium</taxon>
    </lineage>
</organism>
<dbReference type="Proteomes" id="UP001501645">
    <property type="component" value="Unassembled WGS sequence"/>
</dbReference>
<keyword evidence="1" id="KW-0812">Transmembrane</keyword>
<feature type="transmembrane region" description="Helical" evidence="1">
    <location>
        <begin position="116"/>
        <end position="135"/>
    </location>
</feature>
<feature type="transmembrane region" description="Helical" evidence="1">
    <location>
        <begin position="21"/>
        <end position="41"/>
    </location>
</feature>
<dbReference type="RefSeq" id="WP_345435802.1">
    <property type="nucleotide sequence ID" value="NZ_BAABKO010000001.1"/>
</dbReference>
<keyword evidence="1" id="KW-0472">Membrane</keyword>
<dbReference type="EMBL" id="BAABKO010000001">
    <property type="protein sequence ID" value="GAA4765786.1"/>
    <property type="molecule type" value="Genomic_DNA"/>
</dbReference>
<evidence type="ECO:0000313" key="3">
    <source>
        <dbReference type="Proteomes" id="UP001501645"/>
    </source>
</evidence>